<dbReference type="EMBL" id="CABFOC020000038">
    <property type="protein sequence ID" value="CAH0050714.1"/>
    <property type="molecule type" value="Genomic_DNA"/>
</dbReference>
<proteinExistence type="predicted"/>
<evidence type="ECO:0000313" key="1">
    <source>
        <dbReference type="EMBL" id="CAH0050714.1"/>
    </source>
</evidence>
<organism evidence="1 2">
    <name type="scientific">Clonostachys solani</name>
    <dbReference type="NCBI Taxonomy" id="160281"/>
    <lineage>
        <taxon>Eukaryota</taxon>
        <taxon>Fungi</taxon>
        <taxon>Dikarya</taxon>
        <taxon>Ascomycota</taxon>
        <taxon>Pezizomycotina</taxon>
        <taxon>Sordariomycetes</taxon>
        <taxon>Hypocreomycetidae</taxon>
        <taxon>Hypocreales</taxon>
        <taxon>Bionectriaceae</taxon>
        <taxon>Clonostachys</taxon>
    </lineage>
</organism>
<dbReference type="Proteomes" id="UP000775872">
    <property type="component" value="Unassembled WGS sequence"/>
</dbReference>
<evidence type="ECO:0000313" key="2">
    <source>
        <dbReference type="Proteomes" id="UP000775872"/>
    </source>
</evidence>
<dbReference type="AlphaFoldDB" id="A0A9N9Z8G0"/>
<accession>A0A9N9Z8G0</accession>
<reference evidence="1" key="1">
    <citation type="submission" date="2021-10" db="EMBL/GenBank/DDBJ databases">
        <authorList>
            <person name="Piombo E."/>
        </authorList>
    </citation>
    <scope>NUCLEOTIDE SEQUENCE</scope>
</reference>
<comment type="caution">
    <text evidence="1">The sequence shown here is derived from an EMBL/GenBank/DDBJ whole genome shotgun (WGS) entry which is preliminary data.</text>
</comment>
<dbReference type="OrthoDB" id="10292093at2759"/>
<keyword evidence="2" id="KW-1185">Reference proteome</keyword>
<sequence>MAQKHNQSWSAAWDLQSLQACFTARIPQDEKFKKLLESCAPSLWTLTTYFAQWPFNDAFSKTPEPTTLTYQSFVRAIAFLCGRQTSMIWPTQLVENEPEPTNLVALEHIFRALAVTTEMTKQASDSSCEDDSVLSPQQREIFDVLYTVQPTVSWFTERLEPEELIPTARWLSPSHRPELSTLSISTTTLIPLFDFITPLLEHTQSRCGEVLTKRFKVVRSKVQNLEEVSFSDFIEWSGDDSRYNFYDSVAILFGTVLYPESFGR</sequence>
<name>A0A9N9Z8G0_9HYPO</name>
<gene>
    <name evidence="1" type="ORF">CSOL1703_00013953</name>
</gene>
<protein>
    <submittedName>
        <fullName evidence="1">Uncharacterized protein</fullName>
    </submittedName>
</protein>